<sequence>MSGPLCSLCKRYGEPALRYARSGASIQQVYNVAASKCNNLGYLSGKCREIVNRNINRLYYQAKVYPWCDANCFCSQEGYC</sequence>
<organism evidence="3 4">
    <name type="scientific">Trichomonas vaginalis (strain ATCC PRA-98 / G3)</name>
    <dbReference type="NCBI Taxonomy" id="412133"/>
    <lineage>
        <taxon>Eukaryota</taxon>
        <taxon>Metamonada</taxon>
        <taxon>Parabasalia</taxon>
        <taxon>Trichomonadida</taxon>
        <taxon>Trichomonadidae</taxon>
        <taxon>Trichomonas</taxon>
    </lineage>
</organism>
<dbReference type="PROSITE" id="PS50015">
    <property type="entry name" value="SAP_B"/>
    <property type="match status" value="1"/>
</dbReference>
<evidence type="ECO:0000313" key="4">
    <source>
        <dbReference type="Proteomes" id="UP000001542"/>
    </source>
</evidence>
<accession>A2E3V7</accession>
<reference evidence="3" key="1">
    <citation type="submission" date="2006-10" db="EMBL/GenBank/DDBJ databases">
        <authorList>
            <person name="Amadeo P."/>
            <person name="Zhao Q."/>
            <person name="Wortman J."/>
            <person name="Fraser-Liggett C."/>
            <person name="Carlton J."/>
        </authorList>
    </citation>
    <scope>NUCLEOTIDE SEQUENCE</scope>
    <source>
        <strain evidence="3">G3</strain>
    </source>
</reference>
<keyword evidence="4" id="KW-1185">Reference proteome</keyword>
<dbReference type="EMBL" id="DS113298">
    <property type="protein sequence ID" value="EAY12612.1"/>
    <property type="molecule type" value="Genomic_DNA"/>
</dbReference>
<dbReference type="InParanoid" id="A2E3V7"/>
<dbReference type="AlphaFoldDB" id="A2E3V7"/>
<dbReference type="InterPro" id="IPR011001">
    <property type="entry name" value="Saposin-like"/>
</dbReference>
<dbReference type="VEuPathDB" id="TrichDB:TVAG_074400"/>
<proteinExistence type="predicted"/>
<gene>
    <name evidence="3" type="ORF">TVAG_074400</name>
</gene>
<evidence type="ECO:0000313" key="3">
    <source>
        <dbReference type="EMBL" id="EAY12612.1"/>
    </source>
</evidence>
<reference evidence="3" key="2">
    <citation type="journal article" date="2007" name="Science">
        <title>Draft genome sequence of the sexually transmitted pathogen Trichomonas vaginalis.</title>
        <authorList>
            <person name="Carlton J.M."/>
            <person name="Hirt R.P."/>
            <person name="Silva J.C."/>
            <person name="Delcher A.L."/>
            <person name="Schatz M."/>
            <person name="Zhao Q."/>
            <person name="Wortman J.R."/>
            <person name="Bidwell S.L."/>
            <person name="Alsmark U.C.M."/>
            <person name="Besteiro S."/>
            <person name="Sicheritz-Ponten T."/>
            <person name="Noel C.J."/>
            <person name="Dacks J.B."/>
            <person name="Foster P.G."/>
            <person name="Simillion C."/>
            <person name="Van de Peer Y."/>
            <person name="Miranda-Saavedra D."/>
            <person name="Barton G.J."/>
            <person name="Westrop G.D."/>
            <person name="Mueller S."/>
            <person name="Dessi D."/>
            <person name="Fiori P.L."/>
            <person name="Ren Q."/>
            <person name="Paulsen I."/>
            <person name="Zhang H."/>
            <person name="Bastida-Corcuera F.D."/>
            <person name="Simoes-Barbosa A."/>
            <person name="Brown M.T."/>
            <person name="Hayes R.D."/>
            <person name="Mukherjee M."/>
            <person name="Okumura C.Y."/>
            <person name="Schneider R."/>
            <person name="Smith A.J."/>
            <person name="Vanacova S."/>
            <person name="Villalvazo M."/>
            <person name="Haas B.J."/>
            <person name="Pertea M."/>
            <person name="Feldblyum T.V."/>
            <person name="Utterback T.R."/>
            <person name="Shu C.L."/>
            <person name="Osoegawa K."/>
            <person name="de Jong P.J."/>
            <person name="Hrdy I."/>
            <person name="Horvathova L."/>
            <person name="Zubacova Z."/>
            <person name="Dolezal P."/>
            <person name="Malik S.B."/>
            <person name="Logsdon J.M. Jr."/>
            <person name="Henze K."/>
            <person name="Gupta A."/>
            <person name="Wang C.C."/>
            <person name="Dunne R.L."/>
            <person name="Upcroft J.A."/>
            <person name="Upcroft P."/>
            <person name="White O."/>
            <person name="Salzberg S.L."/>
            <person name="Tang P."/>
            <person name="Chiu C.-H."/>
            <person name="Lee Y.-S."/>
            <person name="Embley T.M."/>
            <person name="Coombs G.H."/>
            <person name="Mottram J.C."/>
            <person name="Tachezy J."/>
            <person name="Fraser-Liggett C.M."/>
            <person name="Johnson P.J."/>
        </authorList>
    </citation>
    <scope>NUCLEOTIDE SEQUENCE [LARGE SCALE GENOMIC DNA]</scope>
    <source>
        <strain evidence="3">G3</strain>
    </source>
</reference>
<dbReference type="InterPro" id="IPR008139">
    <property type="entry name" value="SaposinB_dom"/>
</dbReference>
<evidence type="ECO:0000256" key="1">
    <source>
        <dbReference type="ARBA" id="ARBA00023157"/>
    </source>
</evidence>
<feature type="domain" description="Saposin B-type" evidence="2">
    <location>
        <begin position="2"/>
        <end position="80"/>
    </location>
</feature>
<dbReference type="KEGG" id="tva:4770573"/>
<dbReference type="SUPFAM" id="SSF47862">
    <property type="entry name" value="Saposin"/>
    <property type="match status" value="1"/>
</dbReference>
<dbReference type="SMR" id="A2E3V7"/>
<name>A2E3V7_TRIV3</name>
<dbReference type="RefSeq" id="XP_001324835.1">
    <property type="nucleotide sequence ID" value="XM_001324800.1"/>
</dbReference>
<protein>
    <recommendedName>
        <fullName evidence="2">Saposin B-type domain-containing protein</fullName>
    </recommendedName>
</protein>
<keyword evidence="1" id="KW-1015">Disulfide bond</keyword>
<dbReference type="Gene3D" id="1.10.225.10">
    <property type="entry name" value="Saposin-like"/>
    <property type="match status" value="1"/>
</dbReference>
<dbReference type="VEuPathDB" id="TrichDB:TVAGG3_0146750"/>
<evidence type="ECO:0000259" key="2">
    <source>
        <dbReference type="PROSITE" id="PS50015"/>
    </source>
</evidence>
<dbReference type="Proteomes" id="UP000001542">
    <property type="component" value="Unassembled WGS sequence"/>
</dbReference>